<dbReference type="EMBL" id="JBEPSJ010000003">
    <property type="protein sequence ID" value="MET4583091.1"/>
    <property type="molecule type" value="Genomic_DNA"/>
</dbReference>
<feature type="chain" id="PRO_5045335505" evidence="6">
    <location>
        <begin position="20"/>
        <end position="197"/>
    </location>
</feature>
<proteinExistence type="predicted"/>
<keyword evidence="2" id="KW-0201">Cytochrome c-type biogenesis</keyword>
<dbReference type="PANTHER" id="PTHR42852">
    <property type="entry name" value="THIOL:DISULFIDE INTERCHANGE PROTEIN DSBE"/>
    <property type="match status" value="1"/>
</dbReference>
<evidence type="ECO:0000313" key="8">
    <source>
        <dbReference type="EMBL" id="MET4583091.1"/>
    </source>
</evidence>
<dbReference type="RefSeq" id="WP_354025262.1">
    <property type="nucleotide sequence ID" value="NZ_JBEPSJ010000003.1"/>
</dbReference>
<comment type="caution">
    <text evidence="8">The sequence shown here is derived from an EMBL/GenBank/DDBJ whole genome shotgun (WGS) entry which is preliminary data.</text>
</comment>
<comment type="subcellular location">
    <subcellularLocation>
        <location evidence="1">Cell envelope</location>
    </subcellularLocation>
</comment>
<dbReference type="InterPro" id="IPR036249">
    <property type="entry name" value="Thioredoxin-like_sf"/>
</dbReference>
<keyword evidence="4" id="KW-1015">Disulfide bond</keyword>
<reference evidence="8 9" key="1">
    <citation type="submission" date="2024-06" db="EMBL/GenBank/DDBJ databases">
        <title>Sorghum-associated microbial communities from plants grown in Nebraska, USA.</title>
        <authorList>
            <person name="Schachtman D."/>
        </authorList>
    </citation>
    <scope>NUCLEOTIDE SEQUENCE [LARGE SCALE GENOMIC DNA]</scope>
    <source>
        <strain evidence="8 9">2857</strain>
    </source>
</reference>
<dbReference type="Proteomes" id="UP001549257">
    <property type="component" value="Unassembled WGS sequence"/>
</dbReference>
<keyword evidence="3" id="KW-0735">Signal-anchor</keyword>
<evidence type="ECO:0000256" key="2">
    <source>
        <dbReference type="ARBA" id="ARBA00022748"/>
    </source>
</evidence>
<dbReference type="PROSITE" id="PS51257">
    <property type="entry name" value="PROKAR_LIPOPROTEIN"/>
    <property type="match status" value="1"/>
</dbReference>
<gene>
    <name evidence="8" type="ORF">ABIE21_002610</name>
</gene>
<dbReference type="InterPro" id="IPR017937">
    <property type="entry name" value="Thioredoxin_CS"/>
</dbReference>
<feature type="domain" description="Thioredoxin" evidence="7">
    <location>
        <begin position="49"/>
        <end position="194"/>
    </location>
</feature>
<evidence type="ECO:0000259" key="7">
    <source>
        <dbReference type="PROSITE" id="PS51352"/>
    </source>
</evidence>
<keyword evidence="9" id="KW-1185">Reference proteome</keyword>
<dbReference type="PROSITE" id="PS51352">
    <property type="entry name" value="THIOREDOXIN_2"/>
    <property type="match status" value="1"/>
</dbReference>
<evidence type="ECO:0000256" key="5">
    <source>
        <dbReference type="ARBA" id="ARBA00023284"/>
    </source>
</evidence>
<keyword evidence="3" id="KW-0812">Transmembrane</keyword>
<keyword evidence="6" id="KW-0732">Signal</keyword>
<name>A0ABV2QPX7_9MICO</name>
<organism evidence="8 9">
    <name type="scientific">Conyzicola nivalis</name>
    <dbReference type="NCBI Taxonomy" id="1477021"/>
    <lineage>
        <taxon>Bacteria</taxon>
        <taxon>Bacillati</taxon>
        <taxon>Actinomycetota</taxon>
        <taxon>Actinomycetes</taxon>
        <taxon>Micrococcales</taxon>
        <taxon>Microbacteriaceae</taxon>
        <taxon>Conyzicola</taxon>
    </lineage>
</organism>
<evidence type="ECO:0000256" key="3">
    <source>
        <dbReference type="ARBA" id="ARBA00022968"/>
    </source>
</evidence>
<evidence type="ECO:0000256" key="1">
    <source>
        <dbReference type="ARBA" id="ARBA00004196"/>
    </source>
</evidence>
<dbReference type="InterPro" id="IPR013766">
    <property type="entry name" value="Thioredoxin_domain"/>
</dbReference>
<feature type="signal peptide" evidence="6">
    <location>
        <begin position="1"/>
        <end position="19"/>
    </location>
</feature>
<dbReference type="InterPro" id="IPR013740">
    <property type="entry name" value="Redoxin"/>
</dbReference>
<dbReference type="Pfam" id="PF08534">
    <property type="entry name" value="Redoxin"/>
    <property type="match status" value="1"/>
</dbReference>
<protein>
    <submittedName>
        <fullName evidence="8">Peroxiredoxin</fullName>
    </submittedName>
</protein>
<accession>A0ABV2QPX7</accession>
<evidence type="ECO:0000256" key="6">
    <source>
        <dbReference type="SAM" id="SignalP"/>
    </source>
</evidence>
<evidence type="ECO:0000313" key="9">
    <source>
        <dbReference type="Proteomes" id="UP001549257"/>
    </source>
</evidence>
<sequence length="197" mass="20402">MKRVFLSAAAAVAALTLLAGCTNDPLAEQYSAGTTKNYISGEGTISEIAPADREAPVSFAGVTDSGDEVSSDDYAGEVLVLNFWYAGCPPCRVEAPDLEKLNASFAGEGVSFLGVNVRDQAAQSLSFAEEFGITYPSVMDSDDGNLLLAFSGTVAPNAVPTTLVIDKEGRVAARILGGIEGTSNLRTLINDALAEDG</sequence>
<dbReference type="InterPro" id="IPR050553">
    <property type="entry name" value="Thioredoxin_ResA/DsbE_sf"/>
</dbReference>
<dbReference type="PROSITE" id="PS00194">
    <property type="entry name" value="THIOREDOXIN_1"/>
    <property type="match status" value="1"/>
</dbReference>
<dbReference type="Gene3D" id="3.40.30.10">
    <property type="entry name" value="Glutaredoxin"/>
    <property type="match status" value="1"/>
</dbReference>
<dbReference type="SUPFAM" id="SSF52833">
    <property type="entry name" value="Thioredoxin-like"/>
    <property type="match status" value="1"/>
</dbReference>
<keyword evidence="5" id="KW-0676">Redox-active center</keyword>
<dbReference type="CDD" id="cd02966">
    <property type="entry name" value="TlpA_like_family"/>
    <property type="match status" value="1"/>
</dbReference>
<dbReference type="PANTHER" id="PTHR42852:SF6">
    <property type="entry name" value="THIOL:DISULFIDE INTERCHANGE PROTEIN DSBE"/>
    <property type="match status" value="1"/>
</dbReference>
<evidence type="ECO:0000256" key="4">
    <source>
        <dbReference type="ARBA" id="ARBA00023157"/>
    </source>
</evidence>